<proteinExistence type="predicted"/>
<keyword evidence="6" id="KW-1185">Reference proteome</keyword>
<dbReference type="GO" id="GO:0045944">
    <property type="term" value="P:positive regulation of transcription by RNA polymerase II"/>
    <property type="evidence" value="ECO:0007669"/>
    <property type="project" value="TreeGrafter"/>
</dbReference>
<dbReference type="AlphaFoldDB" id="A0A1Y2EGR3"/>
<evidence type="ECO:0000256" key="2">
    <source>
        <dbReference type="ARBA" id="ARBA00023125"/>
    </source>
</evidence>
<dbReference type="GO" id="GO:0000981">
    <property type="term" value="F:DNA-binding transcription factor activity, RNA polymerase II-specific"/>
    <property type="evidence" value="ECO:0007669"/>
    <property type="project" value="TreeGrafter"/>
</dbReference>
<reference evidence="5 6" key="1">
    <citation type="submission" date="2016-07" db="EMBL/GenBank/DDBJ databases">
        <title>Pervasive Adenine N6-methylation of Active Genes in Fungi.</title>
        <authorList>
            <consortium name="DOE Joint Genome Institute"/>
            <person name="Mondo S.J."/>
            <person name="Dannebaum R.O."/>
            <person name="Kuo R.C."/>
            <person name="Labutti K."/>
            <person name="Haridas S."/>
            <person name="Kuo A."/>
            <person name="Salamov A."/>
            <person name="Ahrendt S.R."/>
            <person name="Lipzen A."/>
            <person name="Sullivan W."/>
            <person name="Andreopoulos W.B."/>
            <person name="Clum A."/>
            <person name="Lindquist E."/>
            <person name="Daum C."/>
            <person name="Ramamoorthy G.K."/>
            <person name="Gryganskyi A."/>
            <person name="Culley D."/>
            <person name="Magnuson J.K."/>
            <person name="James T.Y."/>
            <person name="O'Malley M.A."/>
            <person name="Stajich J.E."/>
            <person name="Spatafora J.W."/>
            <person name="Visel A."/>
            <person name="Grigoriev I.V."/>
        </authorList>
    </citation>
    <scope>NUCLEOTIDE SEQUENCE [LARGE SCALE GENOMIC DNA]</scope>
    <source>
        <strain evidence="5 6">62-1032</strain>
    </source>
</reference>
<dbReference type="PANTHER" id="PTHR45614:SF25">
    <property type="entry name" value="MYB PROTEIN"/>
    <property type="match status" value="1"/>
</dbReference>
<comment type="caution">
    <text evidence="5">The sequence shown here is derived from an EMBL/GenBank/DDBJ whole genome shotgun (WGS) entry which is preliminary data.</text>
</comment>
<dbReference type="PROSITE" id="PS50090">
    <property type="entry name" value="MYB_LIKE"/>
    <property type="match status" value="2"/>
</dbReference>
<dbReference type="GO" id="GO:0000978">
    <property type="term" value="F:RNA polymerase II cis-regulatory region sequence-specific DNA binding"/>
    <property type="evidence" value="ECO:0007669"/>
    <property type="project" value="TreeGrafter"/>
</dbReference>
<feature type="domain" description="Myb-like" evidence="3">
    <location>
        <begin position="48"/>
        <end position="96"/>
    </location>
</feature>
<protein>
    <submittedName>
        <fullName evidence="5">C-Myb R2r3</fullName>
    </submittedName>
</protein>
<feature type="non-terminal residue" evidence="5">
    <location>
        <position position="1"/>
    </location>
</feature>
<dbReference type="EMBL" id="MCGR01000054">
    <property type="protein sequence ID" value="ORY70773.1"/>
    <property type="molecule type" value="Genomic_DNA"/>
</dbReference>
<dbReference type="Proteomes" id="UP000193467">
    <property type="component" value="Unassembled WGS sequence"/>
</dbReference>
<gene>
    <name evidence="5" type="ORF">BCR35DRAFT_269541</name>
</gene>
<feature type="domain" description="HTH myb-type" evidence="4">
    <location>
        <begin position="1"/>
        <end position="51"/>
    </location>
</feature>
<evidence type="ECO:0000259" key="4">
    <source>
        <dbReference type="PROSITE" id="PS51294"/>
    </source>
</evidence>
<sequence>RGPWTKEEDTQLQALVAQYGSEKWVVIAADMKSRSGKQCRERWHNHLDPSINKGEWTPEEERLIHSMYAKIGSRWAEMAKHLPGRPDNAIKNFFNA</sequence>
<keyword evidence="2" id="KW-0238">DNA-binding</keyword>
<feature type="domain" description="Myb-like" evidence="3">
    <location>
        <begin position="1"/>
        <end position="47"/>
    </location>
</feature>
<dbReference type="SMART" id="SM00717">
    <property type="entry name" value="SANT"/>
    <property type="match status" value="2"/>
</dbReference>
<dbReference type="InterPro" id="IPR017930">
    <property type="entry name" value="Myb_dom"/>
</dbReference>
<dbReference type="CDD" id="cd00167">
    <property type="entry name" value="SANT"/>
    <property type="match status" value="2"/>
</dbReference>
<dbReference type="InterPro" id="IPR009057">
    <property type="entry name" value="Homeodomain-like_sf"/>
</dbReference>
<dbReference type="Gene3D" id="1.10.10.60">
    <property type="entry name" value="Homeodomain-like"/>
    <property type="match status" value="2"/>
</dbReference>
<dbReference type="PANTHER" id="PTHR45614">
    <property type="entry name" value="MYB PROTEIN-RELATED"/>
    <property type="match status" value="1"/>
</dbReference>
<evidence type="ECO:0000313" key="6">
    <source>
        <dbReference type="Proteomes" id="UP000193467"/>
    </source>
</evidence>
<dbReference type="GO" id="GO:0000278">
    <property type="term" value="P:mitotic cell cycle"/>
    <property type="evidence" value="ECO:0007669"/>
    <property type="project" value="TreeGrafter"/>
</dbReference>
<dbReference type="InParanoid" id="A0A1Y2EGR3"/>
<dbReference type="InterPro" id="IPR001005">
    <property type="entry name" value="SANT/Myb"/>
</dbReference>
<name>A0A1Y2EGR3_9BASI</name>
<evidence type="ECO:0000313" key="5">
    <source>
        <dbReference type="EMBL" id="ORY70773.1"/>
    </source>
</evidence>
<dbReference type="FunFam" id="1.10.10.60:FF:000010">
    <property type="entry name" value="Transcriptional activator Myb isoform A"/>
    <property type="match status" value="1"/>
</dbReference>
<accession>A0A1Y2EGR3</accession>
<organism evidence="5 6">
    <name type="scientific">Leucosporidium creatinivorum</name>
    <dbReference type="NCBI Taxonomy" id="106004"/>
    <lineage>
        <taxon>Eukaryota</taxon>
        <taxon>Fungi</taxon>
        <taxon>Dikarya</taxon>
        <taxon>Basidiomycota</taxon>
        <taxon>Pucciniomycotina</taxon>
        <taxon>Microbotryomycetes</taxon>
        <taxon>Leucosporidiales</taxon>
        <taxon>Leucosporidium</taxon>
    </lineage>
</organism>
<dbReference type="OrthoDB" id="2143914at2759"/>
<dbReference type="GO" id="GO:0005634">
    <property type="term" value="C:nucleus"/>
    <property type="evidence" value="ECO:0007669"/>
    <property type="project" value="TreeGrafter"/>
</dbReference>
<dbReference type="PROSITE" id="PS51294">
    <property type="entry name" value="HTH_MYB"/>
    <property type="match status" value="2"/>
</dbReference>
<evidence type="ECO:0000256" key="1">
    <source>
        <dbReference type="ARBA" id="ARBA00022737"/>
    </source>
</evidence>
<dbReference type="STRING" id="106004.A0A1Y2EGR3"/>
<dbReference type="Pfam" id="PF13921">
    <property type="entry name" value="Myb_DNA-bind_6"/>
    <property type="match status" value="1"/>
</dbReference>
<dbReference type="InterPro" id="IPR050560">
    <property type="entry name" value="MYB_TF"/>
</dbReference>
<evidence type="ECO:0000259" key="3">
    <source>
        <dbReference type="PROSITE" id="PS50090"/>
    </source>
</evidence>
<keyword evidence="1" id="KW-0677">Repeat</keyword>
<dbReference type="SUPFAM" id="SSF46689">
    <property type="entry name" value="Homeodomain-like"/>
    <property type="match status" value="1"/>
</dbReference>
<feature type="domain" description="HTH myb-type" evidence="4">
    <location>
        <begin position="52"/>
        <end position="96"/>
    </location>
</feature>